<dbReference type="PRINTS" id="PR01761">
    <property type="entry name" value="DISHEVELLED1"/>
</dbReference>
<evidence type="ECO:0000259" key="15">
    <source>
        <dbReference type="PROSITE" id="PS50186"/>
    </source>
</evidence>
<dbReference type="Gene3D" id="2.60.40.10">
    <property type="entry name" value="Immunoglobulins"/>
    <property type="match status" value="2"/>
</dbReference>
<proteinExistence type="predicted"/>
<dbReference type="InterPro" id="IPR013177">
    <property type="entry name" value="Ribosomal_mS38_C"/>
</dbReference>
<evidence type="ECO:0000256" key="8">
    <source>
        <dbReference type="ARBA" id="ARBA00022989"/>
    </source>
</evidence>
<feature type="domain" description="DEP" evidence="15">
    <location>
        <begin position="954"/>
        <end position="1007"/>
    </location>
</feature>
<dbReference type="Pfam" id="PF08213">
    <property type="entry name" value="COX24_C"/>
    <property type="match status" value="1"/>
</dbReference>
<evidence type="ECO:0000256" key="9">
    <source>
        <dbReference type="ARBA" id="ARBA00023136"/>
    </source>
</evidence>
<dbReference type="SUPFAM" id="SSF48726">
    <property type="entry name" value="Immunoglobulin"/>
    <property type="match status" value="2"/>
</dbReference>
<evidence type="ECO:0000256" key="12">
    <source>
        <dbReference type="ARBA" id="ARBA00023319"/>
    </source>
</evidence>
<comment type="caution">
    <text evidence="17">The sequence shown here is derived from an EMBL/GenBank/DDBJ whole genome shotgun (WGS) entry which is preliminary data.</text>
</comment>
<dbReference type="InterPro" id="IPR003599">
    <property type="entry name" value="Ig_sub"/>
</dbReference>
<dbReference type="GO" id="GO:0007155">
    <property type="term" value="P:cell adhesion"/>
    <property type="evidence" value="ECO:0007669"/>
    <property type="project" value="UniProtKB-KW"/>
</dbReference>
<dbReference type="InterPro" id="IPR001478">
    <property type="entry name" value="PDZ"/>
</dbReference>
<evidence type="ECO:0000256" key="4">
    <source>
        <dbReference type="ARBA" id="ARBA00022692"/>
    </source>
</evidence>
<dbReference type="FunFam" id="1.10.10.10:FF:000040">
    <property type="entry name" value="segment polarity protein dishevelled homolog DVL-3"/>
    <property type="match status" value="1"/>
</dbReference>
<dbReference type="GO" id="GO:0030154">
    <property type="term" value="P:cell differentiation"/>
    <property type="evidence" value="ECO:0007669"/>
    <property type="project" value="TreeGrafter"/>
</dbReference>
<dbReference type="Pfam" id="PF12316">
    <property type="entry name" value="Dsh_C"/>
    <property type="match status" value="1"/>
</dbReference>
<evidence type="ECO:0000256" key="13">
    <source>
        <dbReference type="SAM" id="MobiDB-lite"/>
    </source>
</evidence>
<evidence type="ECO:0000313" key="17">
    <source>
        <dbReference type="EMBL" id="RXM93957.1"/>
    </source>
</evidence>
<dbReference type="GO" id="GO:0009986">
    <property type="term" value="C:cell surface"/>
    <property type="evidence" value="ECO:0007669"/>
    <property type="project" value="TreeGrafter"/>
</dbReference>
<dbReference type="SUPFAM" id="SSF50156">
    <property type="entry name" value="PDZ domain-like"/>
    <property type="match status" value="1"/>
</dbReference>
<dbReference type="Gene3D" id="1.10.10.10">
    <property type="entry name" value="Winged helix-like DNA-binding domain superfamily/Winged helix DNA-binding domain"/>
    <property type="match status" value="2"/>
</dbReference>
<evidence type="ECO:0000259" key="16">
    <source>
        <dbReference type="PROSITE" id="PS50835"/>
    </source>
</evidence>
<dbReference type="CDD" id="cd06717">
    <property type="entry name" value="PDZ_Dishevelled-like"/>
    <property type="match status" value="1"/>
</dbReference>
<feature type="domain" description="Ig-like" evidence="16">
    <location>
        <begin position="161"/>
        <end position="279"/>
    </location>
</feature>
<keyword evidence="9" id="KW-0472">Membrane</keyword>
<evidence type="ECO:0000259" key="14">
    <source>
        <dbReference type="PROSITE" id="PS50106"/>
    </source>
</evidence>
<keyword evidence="4" id="KW-0812">Transmembrane</keyword>
<dbReference type="FunFam" id="2.30.42.10:FF:000203">
    <property type="entry name" value="DiSHevelled related"/>
    <property type="match status" value="1"/>
</dbReference>
<keyword evidence="18" id="KW-1185">Reference proteome</keyword>
<comment type="subcellular location">
    <subcellularLocation>
        <location evidence="1">Cell membrane</location>
        <topology evidence="1">Single-pass type I membrane protein</topology>
    </subcellularLocation>
</comment>
<dbReference type="InterPro" id="IPR036390">
    <property type="entry name" value="WH_DNA-bd_sf"/>
</dbReference>
<dbReference type="SMART" id="SM00049">
    <property type="entry name" value="DEP"/>
    <property type="match status" value="2"/>
</dbReference>
<feature type="compositionally biased region" description="Polar residues" evidence="13">
    <location>
        <begin position="1020"/>
        <end position="1029"/>
    </location>
</feature>
<keyword evidence="3" id="KW-1003">Cell membrane</keyword>
<evidence type="ECO:0000256" key="2">
    <source>
        <dbReference type="ARBA" id="ARBA00018734"/>
    </source>
</evidence>
<keyword evidence="8" id="KW-1133">Transmembrane helix</keyword>
<dbReference type="SMART" id="SM00228">
    <property type="entry name" value="PDZ"/>
    <property type="match status" value="1"/>
</dbReference>
<feature type="region of interest" description="Disordered" evidence="13">
    <location>
        <begin position="695"/>
        <end position="725"/>
    </location>
</feature>
<organism evidence="17 18">
    <name type="scientific">Acipenser ruthenus</name>
    <name type="common">Sterlet sturgeon</name>
    <dbReference type="NCBI Taxonomy" id="7906"/>
    <lineage>
        <taxon>Eukaryota</taxon>
        <taxon>Metazoa</taxon>
        <taxon>Chordata</taxon>
        <taxon>Craniata</taxon>
        <taxon>Vertebrata</taxon>
        <taxon>Euteleostomi</taxon>
        <taxon>Actinopterygii</taxon>
        <taxon>Chondrostei</taxon>
        <taxon>Acipenseriformes</taxon>
        <taxon>Acipenseridae</taxon>
        <taxon>Acipenser</taxon>
    </lineage>
</organism>
<evidence type="ECO:0000313" key="18">
    <source>
        <dbReference type="Proteomes" id="UP000289886"/>
    </source>
</evidence>
<dbReference type="InterPro" id="IPR013106">
    <property type="entry name" value="Ig_V-set"/>
</dbReference>
<gene>
    <name evidence="17" type="ORF">EOD39_18522</name>
</gene>
<dbReference type="InterPro" id="IPR007110">
    <property type="entry name" value="Ig-like_dom"/>
</dbReference>
<name>A0A444V0J3_ACIRT</name>
<dbReference type="Gene3D" id="2.30.42.10">
    <property type="match status" value="1"/>
</dbReference>
<dbReference type="Proteomes" id="UP000289886">
    <property type="component" value="Unassembled WGS sequence"/>
</dbReference>
<dbReference type="PANTHER" id="PTHR44793:SF1">
    <property type="entry name" value="MATRIX REMODELING-ASSOCIATED PROTEIN 8"/>
    <property type="match status" value="1"/>
</dbReference>
<dbReference type="PROSITE" id="PS50835">
    <property type="entry name" value="IG_LIKE"/>
    <property type="match status" value="2"/>
</dbReference>
<accession>A0A444V0J3</accession>
<dbReference type="CDD" id="cd04438">
    <property type="entry name" value="DEP_dishevelled"/>
    <property type="match status" value="1"/>
</dbReference>
<feature type="region of interest" description="Disordered" evidence="13">
    <location>
        <begin position="1020"/>
        <end position="1197"/>
    </location>
</feature>
<evidence type="ECO:0000256" key="11">
    <source>
        <dbReference type="ARBA" id="ARBA00023180"/>
    </source>
</evidence>
<keyword evidence="5" id="KW-0732">Signal</keyword>
<feature type="compositionally biased region" description="Low complexity" evidence="13">
    <location>
        <begin position="759"/>
        <end position="771"/>
    </location>
</feature>
<dbReference type="PROSITE" id="PS50106">
    <property type="entry name" value="PDZ"/>
    <property type="match status" value="1"/>
</dbReference>
<keyword evidence="11" id="KW-0325">Glycoprotein</keyword>
<dbReference type="SUPFAM" id="SSF46785">
    <property type="entry name" value="Winged helix' DNA-binding domain"/>
    <property type="match status" value="2"/>
</dbReference>
<feature type="compositionally biased region" description="Low complexity" evidence="13">
    <location>
        <begin position="1041"/>
        <end position="1050"/>
    </location>
</feature>
<keyword evidence="10" id="KW-1015">Disulfide bond</keyword>
<evidence type="ECO:0000256" key="1">
    <source>
        <dbReference type="ARBA" id="ARBA00004251"/>
    </source>
</evidence>
<sequence>MFLSRIPAHLRAASSLVSGCLQFSGRPVCGAVVLSWPPCGRAGYCSRSAVPWGRPPQRWLALEHELEEALVPRKMAVSPLESWLSLRYSLPPQESATIIQLLPSGSSEGELPRLPPPAHREGGGAAVPLLCKNVLEIRRRKMNRHKYKKLLKRTKFLRRRVSEGRRKRKQAVLQCQSQRMVWTQDGLSDRQRVVHWDLYPPGRDYKVERVCDMFSAGDQRLYNSNNQGRVSMLPSAFTEGNFSLIIRDVGPGDKGIYSCNLHHHYCHLYESTKIQLNLTKSGTPTHCTPITLHHHYCHLYESTKIQLNLTKSGTPTHCTPITLHHHYCHPHESTKPQLHLTKSGTPTHCTPITLHHHYCHLYESTKIQLNLTTSGTPTHCTPITLHHHYCHLYESTKIQLNLTKSGTPTHCTPITLHHHYCHLYESTKIQLNLTKSGTPTHCTPITLHHHYCHLYESTKIQLNLTKSGTPTHCTPITLHHHYCHLYESTKIQLNLTKSGTPTHCTPITLHHHYCHLYESTKIQLNLTKSGTPTHCTPITLHHHYCHLYESTKIQLNLTKSARKDRRFWDGEKVVVVALAGSTVALPCVNRRAVWTEQHSEGEQQVVHWDRQGPGVGQDRADRLVDLYASGERRGYGPLFIRQKMNISEAAFSRGDFSLSISNLQPPDQGLYSCHLHHHYCGLHERRLFHLSVTPPLKQNRSGASAGTRRVPRLDGLSKPPLSLSRDPAMVVDDASLLSSEIDSSSFIDSQEEEEEEASRLSSSTGHSSSSRLMRRHKRRRRRPKEPKIERYHFLGISIVGQSNDRGDGGIYIGSIMKGGAVAADGRIEPGDMLLQVNDVNFENMSNDDAVRILREIVCQPGVHKSDMATIVKVMQLTDSGLEIRDRMWLKITIGNAVIGADVVDWLFSRVDGFKDRRDARKYASSLLKHGYLRHTVNKITFSEQCYYVFGDICTSADVVDWLFSRVDGFKDRRDARKYASSLLKHGYLRHTVNKITFSEQCYYVFGDICTNMASLNLNEGSSGGASEQDTLPPLPPPPASSNPWPLGGQPYPYPGFPPGYSDPCHSFHSGSTGSQHSGGSGGSESEPGSRSGRRSQHSHRSHTPSQHSAGSHAPSQHSHASYTLSSHRTYSHHSHVPSHHSERSHASSHGPPGLPPPYSLAKLSPKLVLSSGPPGAPPVRELGSVPPELTSSRQSFQRAMGNPCEFFVDIM</sequence>
<dbReference type="PANTHER" id="PTHR44793">
    <property type="entry name" value="MATRIX REMODELING-ASSOCIATED PROTEIN 8"/>
    <property type="match status" value="1"/>
</dbReference>
<feature type="domain" description="PDZ" evidence="14">
    <location>
        <begin position="794"/>
        <end position="855"/>
    </location>
</feature>
<dbReference type="SMART" id="SM00409">
    <property type="entry name" value="IG"/>
    <property type="match status" value="2"/>
</dbReference>
<keyword evidence="12" id="KW-0393">Immunoglobulin domain</keyword>
<keyword evidence="7" id="KW-0130">Cell adhesion</keyword>
<dbReference type="CDD" id="cd23699">
    <property type="entry name" value="At5g63150_CTD"/>
    <property type="match status" value="1"/>
</dbReference>
<dbReference type="Pfam" id="PF07686">
    <property type="entry name" value="V-set"/>
    <property type="match status" value="1"/>
</dbReference>
<feature type="compositionally biased region" description="Basic residues" evidence="13">
    <location>
        <begin position="1091"/>
        <end position="1102"/>
    </location>
</feature>
<feature type="compositionally biased region" description="Low complexity" evidence="13">
    <location>
        <begin position="1058"/>
        <end position="1075"/>
    </location>
</feature>
<feature type="compositionally biased region" description="Basic residues" evidence="13">
    <location>
        <begin position="772"/>
        <end position="784"/>
    </location>
</feature>
<dbReference type="SMART" id="SM00406">
    <property type="entry name" value="IGv"/>
    <property type="match status" value="2"/>
</dbReference>
<reference evidence="17 18" key="1">
    <citation type="submission" date="2019-01" db="EMBL/GenBank/DDBJ databases">
        <title>Draft Genome and Complete Hox-Cluster Characterization of the Sterlet Sturgeon (Acipenser ruthenus).</title>
        <authorList>
            <person name="Wei Q."/>
        </authorList>
    </citation>
    <scope>NUCLEOTIDE SEQUENCE [LARGE SCALE GENOMIC DNA]</scope>
    <source>
        <strain evidence="17">WHYD16114868_AA</strain>
        <tissue evidence="17">Blood</tissue>
    </source>
</reference>
<dbReference type="InterPro" id="IPR036034">
    <property type="entry name" value="PDZ_sf"/>
</dbReference>
<dbReference type="InterPro" id="IPR000591">
    <property type="entry name" value="DEP_dom"/>
</dbReference>
<protein>
    <recommendedName>
        <fullName evidence="2">Matrix remodeling-associated protein 8</fullName>
    </recommendedName>
</protein>
<dbReference type="InterPro" id="IPR042472">
    <property type="entry name" value="MXRA8"/>
</dbReference>
<dbReference type="Pfam" id="PF02377">
    <property type="entry name" value="Dishevelled"/>
    <property type="match status" value="1"/>
</dbReference>
<dbReference type="AlphaFoldDB" id="A0A444V0J3"/>
<evidence type="ECO:0000256" key="5">
    <source>
        <dbReference type="ARBA" id="ARBA00022729"/>
    </source>
</evidence>
<dbReference type="EMBL" id="SCEB01003942">
    <property type="protein sequence ID" value="RXM93957.1"/>
    <property type="molecule type" value="Genomic_DNA"/>
</dbReference>
<dbReference type="Pfam" id="PF00610">
    <property type="entry name" value="DEP"/>
    <property type="match status" value="2"/>
</dbReference>
<evidence type="ECO:0000256" key="10">
    <source>
        <dbReference type="ARBA" id="ARBA00023157"/>
    </source>
</evidence>
<feature type="region of interest" description="Disordered" evidence="13">
    <location>
        <begin position="742"/>
        <end position="786"/>
    </location>
</feature>
<dbReference type="GO" id="GO:0005886">
    <property type="term" value="C:plasma membrane"/>
    <property type="evidence" value="ECO:0007669"/>
    <property type="project" value="UniProtKB-SubCell"/>
</dbReference>
<keyword evidence="6" id="KW-0677">Repeat</keyword>
<dbReference type="SMART" id="SM01155">
    <property type="entry name" value="DUF1713"/>
    <property type="match status" value="1"/>
</dbReference>
<dbReference type="InterPro" id="IPR003351">
    <property type="entry name" value="Dishevelled_protein_dom"/>
</dbReference>
<evidence type="ECO:0000256" key="6">
    <source>
        <dbReference type="ARBA" id="ARBA00022737"/>
    </source>
</evidence>
<dbReference type="InterPro" id="IPR036179">
    <property type="entry name" value="Ig-like_dom_sf"/>
</dbReference>
<feature type="domain" description="DEP" evidence="15">
    <location>
        <begin position="877"/>
        <end position="951"/>
    </location>
</feature>
<dbReference type="GO" id="GO:0035556">
    <property type="term" value="P:intracellular signal transduction"/>
    <property type="evidence" value="ECO:0007669"/>
    <property type="project" value="InterPro"/>
</dbReference>
<evidence type="ECO:0000256" key="3">
    <source>
        <dbReference type="ARBA" id="ARBA00022475"/>
    </source>
</evidence>
<dbReference type="InterPro" id="IPR024580">
    <property type="entry name" value="Dishevelled_C-dom"/>
</dbReference>
<feature type="domain" description="Ig-like" evidence="16">
    <location>
        <begin position="580"/>
        <end position="693"/>
    </location>
</feature>
<feature type="compositionally biased region" description="Polar residues" evidence="13">
    <location>
        <begin position="1113"/>
        <end position="1128"/>
    </location>
</feature>
<evidence type="ECO:0000256" key="7">
    <source>
        <dbReference type="ARBA" id="ARBA00022889"/>
    </source>
</evidence>
<dbReference type="InterPro" id="IPR036388">
    <property type="entry name" value="WH-like_DNA-bd_sf"/>
</dbReference>
<dbReference type="InterPro" id="IPR013783">
    <property type="entry name" value="Ig-like_fold"/>
</dbReference>
<feature type="compositionally biased region" description="Basic residues" evidence="13">
    <location>
        <begin position="1129"/>
        <end position="1138"/>
    </location>
</feature>
<dbReference type="PROSITE" id="PS50186">
    <property type="entry name" value="DEP"/>
    <property type="match status" value="2"/>
</dbReference>